<sequence length="88" mass="9990">MSRNIKLSISETKLAQLMLAGELCAADIQCLDRESKEAVWRLCLWCCSKRSGCQDCQQPCQQSCSPQQTQQQDQKTAPFSDITLQLHR</sequence>
<evidence type="ECO:0000313" key="3">
    <source>
        <dbReference type="Proteomes" id="UP000662770"/>
    </source>
</evidence>
<reference evidence="2 3" key="1">
    <citation type="submission" date="2021-03" db="EMBL/GenBank/DDBJ databases">
        <title>Novel species identification of genus Shewanella.</title>
        <authorList>
            <person name="Liu G."/>
            <person name="Zhang Q."/>
        </authorList>
    </citation>
    <scope>NUCLEOTIDE SEQUENCE [LARGE SCALE GENOMIC DNA]</scope>
    <source>
        <strain evidence="2 3">FJAT-51800</strain>
    </source>
</reference>
<organism evidence="2 3">
    <name type="scientific">Shewanella avicenniae</name>
    <dbReference type="NCBI Taxonomy" id="2814294"/>
    <lineage>
        <taxon>Bacteria</taxon>
        <taxon>Pseudomonadati</taxon>
        <taxon>Pseudomonadota</taxon>
        <taxon>Gammaproteobacteria</taxon>
        <taxon>Alteromonadales</taxon>
        <taxon>Shewanellaceae</taxon>
        <taxon>Shewanella</taxon>
    </lineage>
</organism>
<dbReference type="Proteomes" id="UP000662770">
    <property type="component" value="Chromosome"/>
</dbReference>
<accession>A0ABX7QQU3</accession>
<gene>
    <name evidence="2" type="ORF">JYB87_16460</name>
</gene>
<dbReference type="RefSeq" id="WP_207354529.1">
    <property type="nucleotide sequence ID" value="NZ_CP071503.1"/>
</dbReference>
<dbReference type="EMBL" id="CP071503">
    <property type="protein sequence ID" value="QSX33296.1"/>
    <property type="molecule type" value="Genomic_DNA"/>
</dbReference>
<keyword evidence="3" id="KW-1185">Reference proteome</keyword>
<evidence type="ECO:0000313" key="2">
    <source>
        <dbReference type="EMBL" id="QSX33296.1"/>
    </source>
</evidence>
<name>A0ABX7QQU3_9GAMM</name>
<protein>
    <submittedName>
        <fullName evidence="2">Uncharacterized protein</fullName>
    </submittedName>
</protein>
<feature type="compositionally biased region" description="Low complexity" evidence="1">
    <location>
        <begin position="63"/>
        <end position="74"/>
    </location>
</feature>
<proteinExistence type="predicted"/>
<feature type="region of interest" description="Disordered" evidence="1">
    <location>
        <begin position="63"/>
        <end position="88"/>
    </location>
</feature>
<evidence type="ECO:0000256" key="1">
    <source>
        <dbReference type="SAM" id="MobiDB-lite"/>
    </source>
</evidence>